<evidence type="ECO:0000313" key="1">
    <source>
        <dbReference type="EMBL" id="PXX81189.1"/>
    </source>
</evidence>
<dbReference type="RefSeq" id="WP_110389510.1">
    <property type="nucleotide sequence ID" value="NZ_QJKI01000002.1"/>
</dbReference>
<gene>
    <name evidence="1" type="ORF">DFR34_10224</name>
</gene>
<dbReference type="GO" id="GO:0016884">
    <property type="term" value="F:carbon-nitrogen ligase activity, with glutamine as amido-N-donor"/>
    <property type="evidence" value="ECO:0007669"/>
    <property type="project" value="InterPro"/>
</dbReference>
<dbReference type="AlphaFoldDB" id="A0A318KU82"/>
<dbReference type="Proteomes" id="UP000247555">
    <property type="component" value="Unassembled WGS sequence"/>
</dbReference>
<dbReference type="PANTHER" id="PTHR28055:SF1">
    <property type="entry name" value="ALTERED INHERITANCE OF MITOCHONDRIA PROTEIN 41, MITOCHONDRIAL"/>
    <property type="match status" value="1"/>
</dbReference>
<keyword evidence="2" id="KW-1185">Reference proteome</keyword>
<dbReference type="Gene3D" id="1.10.10.410">
    <property type="match status" value="1"/>
</dbReference>
<reference evidence="1 2" key="1">
    <citation type="submission" date="2018-05" db="EMBL/GenBank/DDBJ databases">
        <title>Genomic Encyclopedia of Type Strains, Phase IV (KMG-IV): sequencing the most valuable type-strain genomes for metagenomic binning, comparative biology and taxonomic classification.</title>
        <authorList>
            <person name="Goeker M."/>
        </authorList>
    </citation>
    <scope>NUCLEOTIDE SEQUENCE [LARGE SCALE GENOMIC DNA]</scope>
    <source>
        <strain evidence="1 2">DSM 29661</strain>
    </source>
</reference>
<organism evidence="1 2">
    <name type="scientific">Rivihabitans pingtungensis</name>
    <dbReference type="NCBI Taxonomy" id="1054498"/>
    <lineage>
        <taxon>Bacteria</taxon>
        <taxon>Pseudomonadati</taxon>
        <taxon>Pseudomonadota</taxon>
        <taxon>Betaproteobacteria</taxon>
        <taxon>Neisseriales</taxon>
        <taxon>Aquaspirillaceae</taxon>
        <taxon>Rivihabitans</taxon>
    </lineage>
</organism>
<evidence type="ECO:0000313" key="2">
    <source>
        <dbReference type="Proteomes" id="UP000247555"/>
    </source>
</evidence>
<dbReference type="Gene3D" id="1.10.1510.10">
    <property type="entry name" value="Uncharacterised protein YqeY/AIM41 PF09424, N-terminal domain"/>
    <property type="match status" value="1"/>
</dbReference>
<dbReference type="Pfam" id="PF09424">
    <property type="entry name" value="YqeY"/>
    <property type="match status" value="1"/>
</dbReference>
<dbReference type="InterPro" id="IPR003789">
    <property type="entry name" value="Asn/Gln_tRNA_amidoTrase-B-like"/>
</dbReference>
<dbReference type="InterPro" id="IPR019004">
    <property type="entry name" value="YqeY/Aim41"/>
</dbReference>
<protein>
    <recommendedName>
        <fullName evidence="3">Glutamyl-tRNA amidotransferase</fullName>
    </recommendedName>
</protein>
<dbReference type="SUPFAM" id="SSF89095">
    <property type="entry name" value="GatB/YqeY motif"/>
    <property type="match status" value="1"/>
</dbReference>
<proteinExistence type="predicted"/>
<accession>A0A318KU82</accession>
<sequence>MSLKARINDDMKAAMKAREAERLATIRLLLAAMKQKEVDERIELDDAAIIAVVDKMLKQRRDSVTQYEAANRQDLADRERFEMTVLADYLPQPLTDAEIDALIEAAVASTGAAGLPDMGKVMGAVKSQMAGRADMAAVSARIKARLTR</sequence>
<dbReference type="OrthoDB" id="9788127at2"/>
<name>A0A318KU82_9NEIS</name>
<dbReference type="InterPro" id="IPR023168">
    <property type="entry name" value="GatB_Yqey_C_2"/>
</dbReference>
<dbReference type="EMBL" id="QJKI01000002">
    <property type="protein sequence ID" value="PXX81189.1"/>
    <property type="molecule type" value="Genomic_DNA"/>
</dbReference>
<evidence type="ECO:0008006" key="3">
    <source>
        <dbReference type="Google" id="ProtNLM"/>
    </source>
</evidence>
<comment type="caution">
    <text evidence="1">The sequence shown here is derived from an EMBL/GenBank/DDBJ whole genome shotgun (WGS) entry which is preliminary data.</text>
</comment>
<dbReference type="InterPro" id="IPR042184">
    <property type="entry name" value="YqeY/Aim41_N"/>
</dbReference>
<dbReference type="PANTHER" id="PTHR28055">
    <property type="entry name" value="ALTERED INHERITANCE OF MITOCHONDRIA PROTEIN 41, MITOCHONDRIAL"/>
    <property type="match status" value="1"/>
</dbReference>